<dbReference type="InterPro" id="IPR033116">
    <property type="entry name" value="TRYPSIN_SER"/>
</dbReference>
<dbReference type="PROSITE" id="PS50068">
    <property type="entry name" value="LDLRA_2"/>
    <property type="match status" value="1"/>
</dbReference>
<dbReference type="PROSITE" id="PS01180">
    <property type="entry name" value="CUB"/>
    <property type="match status" value="1"/>
</dbReference>
<dbReference type="Pfam" id="PF00089">
    <property type="entry name" value="Trypsin"/>
    <property type="match status" value="1"/>
</dbReference>
<dbReference type="PANTHER" id="PTHR24252:SF7">
    <property type="entry name" value="HYALIN"/>
    <property type="match status" value="1"/>
</dbReference>
<dbReference type="Gene3D" id="2.40.10.10">
    <property type="entry name" value="Trypsin-like serine proteases"/>
    <property type="match status" value="1"/>
</dbReference>
<feature type="chain" id="PRO_5045550394" evidence="6">
    <location>
        <begin position="22"/>
        <end position="460"/>
    </location>
</feature>
<dbReference type="CDD" id="cd00112">
    <property type="entry name" value="LDLa"/>
    <property type="match status" value="1"/>
</dbReference>
<reference evidence="10" key="1">
    <citation type="submission" date="2025-08" db="UniProtKB">
        <authorList>
            <consortium name="RefSeq"/>
        </authorList>
    </citation>
    <scope>IDENTIFICATION</scope>
    <source>
        <tissue evidence="10">Muscle</tissue>
    </source>
</reference>
<dbReference type="SUPFAM" id="SSF57424">
    <property type="entry name" value="LDL receptor-like module"/>
    <property type="match status" value="1"/>
</dbReference>
<evidence type="ECO:0000256" key="4">
    <source>
        <dbReference type="PROSITE-ProRule" id="PRU00124"/>
    </source>
</evidence>
<dbReference type="InterPro" id="IPR001254">
    <property type="entry name" value="Trypsin_dom"/>
</dbReference>
<organism evidence="9 10">
    <name type="scientific">Limulus polyphemus</name>
    <name type="common">Atlantic horseshoe crab</name>
    <dbReference type="NCBI Taxonomy" id="6850"/>
    <lineage>
        <taxon>Eukaryota</taxon>
        <taxon>Metazoa</taxon>
        <taxon>Ecdysozoa</taxon>
        <taxon>Arthropoda</taxon>
        <taxon>Chelicerata</taxon>
        <taxon>Merostomata</taxon>
        <taxon>Xiphosura</taxon>
        <taxon>Limulidae</taxon>
        <taxon>Limulus</taxon>
    </lineage>
</organism>
<dbReference type="CDD" id="cd00190">
    <property type="entry name" value="Tryp_SPc"/>
    <property type="match status" value="1"/>
</dbReference>
<dbReference type="SUPFAM" id="SSF50494">
    <property type="entry name" value="Trypsin-like serine proteases"/>
    <property type="match status" value="1"/>
</dbReference>
<keyword evidence="5" id="KW-0645">Protease</keyword>
<dbReference type="Proteomes" id="UP000694941">
    <property type="component" value="Unplaced"/>
</dbReference>
<dbReference type="GeneID" id="106460976"/>
<dbReference type="Pfam" id="PF00057">
    <property type="entry name" value="Ldl_recept_a"/>
    <property type="match status" value="1"/>
</dbReference>
<protein>
    <submittedName>
        <fullName evidence="10">Serine protease 30-like</fullName>
    </submittedName>
</protein>
<dbReference type="PRINTS" id="PR00722">
    <property type="entry name" value="CHYMOTRYPSIN"/>
</dbReference>
<evidence type="ECO:0000259" key="7">
    <source>
        <dbReference type="PROSITE" id="PS01180"/>
    </source>
</evidence>
<dbReference type="PROSITE" id="PS01209">
    <property type="entry name" value="LDLRA_1"/>
    <property type="match status" value="1"/>
</dbReference>
<evidence type="ECO:0000256" key="6">
    <source>
        <dbReference type="SAM" id="SignalP"/>
    </source>
</evidence>
<keyword evidence="5" id="KW-0378">Hydrolase</keyword>
<dbReference type="InterPro" id="IPR001314">
    <property type="entry name" value="Peptidase_S1A"/>
</dbReference>
<comment type="caution">
    <text evidence="3">Lacks conserved residue(s) required for the propagation of feature annotation.</text>
</comment>
<evidence type="ECO:0000313" key="9">
    <source>
        <dbReference type="Proteomes" id="UP000694941"/>
    </source>
</evidence>
<feature type="disulfide bond" evidence="4">
    <location>
        <begin position="159"/>
        <end position="177"/>
    </location>
</feature>
<keyword evidence="2 4" id="KW-1015">Disulfide bond</keyword>
<dbReference type="InterPro" id="IPR000859">
    <property type="entry name" value="CUB_dom"/>
</dbReference>
<feature type="domain" description="CUB" evidence="7">
    <location>
        <begin position="28"/>
        <end position="146"/>
    </location>
</feature>
<evidence type="ECO:0000256" key="1">
    <source>
        <dbReference type="ARBA" id="ARBA00022820"/>
    </source>
</evidence>
<keyword evidence="9" id="KW-1185">Reference proteome</keyword>
<dbReference type="Pfam" id="PF00431">
    <property type="entry name" value="CUB"/>
    <property type="match status" value="1"/>
</dbReference>
<proteinExistence type="predicted"/>
<keyword evidence="6" id="KW-0732">Signal</keyword>
<dbReference type="RefSeq" id="XP_022243474.1">
    <property type="nucleotide sequence ID" value="XM_022387766.1"/>
</dbReference>
<sequence>MQVVKLQIVLLLAIFNDYTECSEENISCGVNQPQVLKGPEGIITSPGYDGFTRYPFNLTCSWTILAPPTKLIQLTFEEFLVEFSIQCFFDALTIFDGNSKESPFIGRFCGFSLPRPLKSSGSALHITFHSNNIRSFPGFKLSFQEINAPVTCDAHELTCRNGYCVSHDHICDTKDDCGDGSDEESCGYPLQRPQKCGRPEISPILGNDRIIGGKPAVPGSWPWQGALRLPHEEPYGHTCGAVLINEQWALTAAHCFKRRLNNTLWTVHFGKHRELEKDDTEQQRYIDKMFIHPDYLPMVSDNPDHANRKENDIALIKLNAKVTISDYIQPVCLPRRSLRMKPGTFCHVTGWGETRGTGFHEELKQVMVPVVSFRSCKQTYEEDLLKIDKTTMLCAGFTKGGHDSCKGDSGGPMVTSVGDTWYLVGLVSTGGACAAAMQPGIYTYVPTYMKWIQTIIGKNH</sequence>
<gene>
    <name evidence="10" type="primary">LOC106460976</name>
</gene>
<evidence type="ECO:0000256" key="2">
    <source>
        <dbReference type="ARBA" id="ARBA00023157"/>
    </source>
</evidence>
<dbReference type="PROSITE" id="PS00135">
    <property type="entry name" value="TRYPSIN_SER"/>
    <property type="match status" value="1"/>
</dbReference>
<dbReference type="InterPro" id="IPR023415">
    <property type="entry name" value="LDLR_class-A_CS"/>
</dbReference>
<keyword evidence="1" id="KW-0353">Hemolymph clotting</keyword>
<feature type="signal peptide" evidence="6">
    <location>
        <begin position="1"/>
        <end position="21"/>
    </location>
</feature>
<dbReference type="SMART" id="SM00020">
    <property type="entry name" value="Tryp_SPc"/>
    <property type="match status" value="1"/>
</dbReference>
<dbReference type="SMART" id="SM00192">
    <property type="entry name" value="LDLa"/>
    <property type="match status" value="1"/>
</dbReference>
<accession>A0ABM1SIL9</accession>
<evidence type="ECO:0000256" key="5">
    <source>
        <dbReference type="RuleBase" id="RU363034"/>
    </source>
</evidence>
<evidence type="ECO:0000313" key="10">
    <source>
        <dbReference type="RefSeq" id="XP_022243474.1"/>
    </source>
</evidence>
<dbReference type="InterPro" id="IPR009003">
    <property type="entry name" value="Peptidase_S1_PA"/>
</dbReference>
<feature type="disulfide bond" evidence="4">
    <location>
        <begin position="152"/>
        <end position="164"/>
    </location>
</feature>
<dbReference type="SMART" id="SM00042">
    <property type="entry name" value="CUB"/>
    <property type="match status" value="1"/>
</dbReference>
<dbReference type="InterPro" id="IPR002172">
    <property type="entry name" value="LDrepeatLR_classA_rpt"/>
</dbReference>
<dbReference type="SUPFAM" id="SSF49854">
    <property type="entry name" value="Spermadhesin, CUB domain"/>
    <property type="match status" value="1"/>
</dbReference>
<name>A0ABM1SIL9_LIMPO</name>
<dbReference type="InterPro" id="IPR043504">
    <property type="entry name" value="Peptidase_S1_PA_chymotrypsin"/>
</dbReference>
<dbReference type="InterPro" id="IPR035914">
    <property type="entry name" value="Sperma_CUB_dom_sf"/>
</dbReference>
<dbReference type="CDD" id="cd00041">
    <property type="entry name" value="CUB"/>
    <property type="match status" value="1"/>
</dbReference>
<evidence type="ECO:0000259" key="8">
    <source>
        <dbReference type="PROSITE" id="PS50240"/>
    </source>
</evidence>
<dbReference type="InterPro" id="IPR036055">
    <property type="entry name" value="LDL_receptor-like_sf"/>
</dbReference>
<feature type="disulfide bond" evidence="4">
    <location>
        <begin position="171"/>
        <end position="186"/>
    </location>
</feature>
<dbReference type="PROSITE" id="PS00134">
    <property type="entry name" value="TRYPSIN_HIS"/>
    <property type="match status" value="1"/>
</dbReference>
<dbReference type="InterPro" id="IPR018114">
    <property type="entry name" value="TRYPSIN_HIS"/>
</dbReference>
<dbReference type="PROSITE" id="PS50240">
    <property type="entry name" value="TRYPSIN_DOM"/>
    <property type="match status" value="1"/>
</dbReference>
<feature type="domain" description="Peptidase S1" evidence="8">
    <location>
        <begin position="210"/>
        <end position="457"/>
    </location>
</feature>
<dbReference type="Gene3D" id="4.10.400.10">
    <property type="entry name" value="Low-density Lipoprotein Receptor"/>
    <property type="match status" value="1"/>
</dbReference>
<dbReference type="Gene3D" id="2.60.120.290">
    <property type="entry name" value="Spermadhesin, CUB domain"/>
    <property type="match status" value="1"/>
</dbReference>
<evidence type="ECO:0000256" key="3">
    <source>
        <dbReference type="PROSITE-ProRule" id="PRU00059"/>
    </source>
</evidence>
<keyword evidence="5" id="KW-0720">Serine protease</keyword>
<dbReference type="PANTHER" id="PTHR24252">
    <property type="entry name" value="ACROSIN-RELATED"/>
    <property type="match status" value="1"/>
</dbReference>